<dbReference type="CDD" id="cd10527">
    <property type="entry name" value="SET_LSMT"/>
    <property type="match status" value="1"/>
</dbReference>
<sequence length="426" mass="46359">MGREMEPQAKRAKADGAALLPGLTAWLDREGVWWDDEAMQIKESKSPNGSSLSIHSRRPLPAGHHLCTIPKDACLSVRNASCSDIIMEENMCSGLGLVMVVMHERLLGPKSRHGYFCSLPEREYLPVFWGPEELALLQGTELGDAIHDELDCVRSDYTDQIEPLIAKHGLEGMNYSFPAFQAAASLVASRAFKVDDAVGDAMVPLADVFNHKASVVALSDHSEASGSGGEGSGSPGASPGAGTMLTSQLVPPSFLANAEPELHGLRSANGLSLALEICIVDDEEGAALRILTASPIGEGREVHNTYGELGNRDLLEKYGFTLPENPHDSVTLELEALWAWGAARHGAREWEARRAFLDANTPWLRRKRYAAVLVSEVEWGFRVYEWRASLAGGSRWEVCRAGWRKHQLPKYTSPASIDQPVPASVS</sequence>
<evidence type="ECO:0000313" key="2">
    <source>
        <dbReference type="EMBL" id="RMZ57341.1"/>
    </source>
</evidence>
<comment type="caution">
    <text evidence="2">The sequence shown here is derived from an EMBL/GenBank/DDBJ whole genome shotgun (WGS) entry which is preliminary data.</text>
</comment>
<dbReference type="InterPro" id="IPR050600">
    <property type="entry name" value="SETD3_SETD6_MTase"/>
</dbReference>
<dbReference type="PIRSF" id="PIRSF011771">
    <property type="entry name" value="RMS1_SET"/>
    <property type="match status" value="1"/>
</dbReference>
<dbReference type="SUPFAM" id="SSF82199">
    <property type="entry name" value="SET domain"/>
    <property type="match status" value="2"/>
</dbReference>
<dbReference type="EMBL" id="QOKY01000128">
    <property type="protein sequence ID" value="RMZ57341.1"/>
    <property type="molecule type" value="Genomic_DNA"/>
</dbReference>
<dbReference type="InterPro" id="IPR011383">
    <property type="entry name" value="N-lys_methylase_SETD6"/>
</dbReference>
<dbReference type="Proteomes" id="UP000279271">
    <property type="component" value="Unassembled WGS sequence"/>
</dbReference>
<dbReference type="AlphaFoldDB" id="A0A3M7L3N1"/>
<proteinExistence type="predicted"/>
<organism evidence="2 3">
    <name type="scientific">Auxenochlorella protothecoides</name>
    <name type="common">Green microalga</name>
    <name type="synonym">Chlorella protothecoides</name>
    <dbReference type="NCBI Taxonomy" id="3075"/>
    <lineage>
        <taxon>Eukaryota</taxon>
        <taxon>Viridiplantae</taxon>
        <taxon>Chlorophyta</taxon>
        <taxon>core chlorophytes</taxon>
        <taxon>Trebouxiophyceae</taxon>
        <taxon>Chlorellales</taxon>
        <taxon>Chlorellaceae</taxon>
        <taxon>Auxenochlorella</taxon>
    </lineage>
</organism>
<feature type="region of interest" description="Disordered" evidence="1">
    <location>
        <begin position="220"/>
        <end position="243"/>
    </location>
</feature>
<evidence type="ECO:0000313" key="3">
    <source>
        <dbReference type="Proteomes" id="UP000279271"/>
    </source>
</evidence>
<dbReference type="GO" id="GO:0016279">
    <property type="term" value="F:protein-lysine N-methyltransferase activity"/>
    <property type="evidence" value="ECO:0007669"/>
    <property type="project" value="InterPro"/>
</dbReference>
<name>A0A3M7L3N1_AUXPR</name>
<dbReference type="Gene3D" id="3.90.1410.10">
    <property type="entry name" value="set domain protein methyltransferase, domain 1"/>
    <property type="match status" value="2"/>
</dbReference>
<evidence type="ECO:0008006" key="4">
    <source>
        <dbReference type="Google" id="ProtNLM"/>
    </source>
</evidence>
<dbReference type="PANTHER" id="PTHR13271:SF145">
    <property type="entry name" value="SET DOMAIN-CONTAINING PROTEIN"/>
    <property type="match status" value="1"/>
</dbReference>
<gene>
    <name evidence="2" type="ORF">APUTEX25_004175</name>
</gene>
<accession>A0A3M7L3N1</accession>
<dbReference type="PANTHER" id="PTHR13271">
    <property type="entry name" value="UNCHARACTERIZED PUTATIVE METHYLTRANSFERASE"/>
    <property type="match status" value="1"/>
</dbReference>
<evidence type="ECO:0000256" key="1">
    <source>
        <dbReference type="SAM" id="MobiDB-lite"/>
    </source>
</evidence>
<protein>
    <recommendedName>
        <fullName evidence="4">SET domain-containing protein</fullName>
    </recommendedName>
</protein>
<reference evidence="3" key="1">
    <citation type="journal article" date="2018" name="Algal Res.">
        <title>Characterization of plant carbon substrate utilization by Auxenochlorella protothecoides.</title>
        <authorList>
            <person name="Vogler B.W."/>
            <person name="Starkenburg S.R."/>
            <person name="Sudasinghe N."/>
            <person name="Schambach J.Y."/>
            <person name="Rollin J.A."/>
            <person name="Pattathil S."/>
            <person name="Barry A.N."/>
        </authorList>
    </citation>
    <scope>NUCLEOTIDE SEQUENCE [LARGE SCALE GENOMIC DNA]</scope>
    <source>
        <strain evidence="3">UTEX 25</strain>
    </source>
</reference>
<dbReference type="InterPro" id="IPR046341">
    <property type="entry name" value="SET_dom_sf"/>
</dbReference>